<feature type="transmembrane region" description="Helical" evidence="2">
    <location>
        <begin position="21"/>
        <end position="42"/>
    </location>
</feature>
<evidence type="ECO:0000313" key="4">
    <source>
        <dbReference type="Proteomes" id="UP000093053"/>
    </source>
</evidence>
<gene>
    <name evidence="3" type="ORF">BBK82_27450</name>
</gene>
<keyword evidence="2" id="KW-0472">Membrane</keyword>
<sequence length="206" mass="22071">MASSPSVVRRTDTSWRSSSSVRVDSVLIVVATCLCSALATAIRRAPACIAMRLTWCDTTSCISRAKRARSSARTACACRTRSRSRDSASSAMRSASCWRAWASKASAMGRPAIITPRIAECRWAYQGNLRKSSGGHSAERLSHTSTPAASVCQPHTYRRATAYRAIIAAICAQPKKKPGMVSSATTNGNRRRSSSTAAAVQDSHSE</sequence>
<dbReference type="KEGG" id="led:BBK82_27450"/>
<keyword evidence="2" id="KW-0812">Transmembrane</keyword>
<evidence type="ECO:0000256" key="2">
    <source>
        <dbReference type="SAM" id="Phobius"/>
    </source>
</evidence>
<dbReference type="AlphaFoldDB" id="A0A1B2HND5"/>
<keyword evidence="4" id="KW-1185">Reference proteome</keyword>
<evidence type="ECO:0000256" key="1">
    <source>
        <dbReference type="SAM" id="MobiDB-lite"/>
    </source>
</evidence>
<evidence type="ECO:0000313" key="3">
    <source>
        <dbReference type="EMBL" id="ANZ39242.1"/>
    </source>
</evidence>
<feature type="compositionally biased region" description="Polar residues" evidence="1">
    <location>
        <begin position="182"/>
        <end position="198"/>
    </location>
</feature>
<accession>A0A1B2HND5</accession>
<organism evidence="3 4">
    <name type="scientific">Lentzea guizhouensis</name>
    <dbReference type="NCBI Taxonomy" id="1586287"/>
    <lineage>
        <taxon>Bacteria</taxon>
        <taxon>Bacillati</taxon>
        <taxon>Actinomycetota</taxon>
        <taxon>Actinomycetes</taxon>
        <taxon>Pseudonocardiales</taxon>
        <taxon>Pseudonocardiaceae</taxon>
        <taxon>Lentzea</taxon>
    </lineage>
</organism>
<dbReference type="Proteomes" id="UP000093053">
    <property type="component" value="Chromosome"/>
</dbReference>
<keyword evidence="2" id="KW-1133">Transmembrane helix</keyword>
<protein>
    <submittedName>
        <fullName evidence="3">Uncharacterized protein</fullName>
    </submittedName>
</protein>
<proteinExistence type="predicted"/>
<name>A0A1B2HND5_9PSEU</name>
<reference evidence="3 4" key="1">
    <citation type="submission" date="2016-07" db="EMBL/GenBank/DDBJ databases">
        <title>Complete genome sequence of the Lentzea guizhouensis DHS C013.</title>
        <authorList>
            <person name="Cao C."/>
        </authorList>
    </citation>
    <scope>NUCLEOTIDE SEQUENCE [LARGE SCALE GENOMIC DNA]</scope>
    <source>
        <strain evidence="3 4">DHS C013</strain>
    </source>
</reference>
<feature type="region of interest" description="Disordered" evidence="1">
    <location>
        <begin position="177"/>
        <end position="206"/>
    </location>
</feature>
<dbReference type="EMBL" id="CP016793">
    <property type="protein sequence ID" value="ANZ39242.1"/>
    <property type="molecule type" value="Genomic_DNA"/>
</dbReference>